<feature type="domain" description="Major facilitator superfamily (MFS) profile" evidence="9">
    <location>
        <begin position="128"/>
        <end position="606"/>
    </location>
</feature>
<evidence type="ECO:0000313" key="10">
    <source>
        <dbReference type="EMBL" id="KAF2420550.1"/>
    </source>
</evidence>
<comment type="caution">
    <text evidence="10">The sequence shown here is derived from an EMBL/GenBank/DDBJ whole genome shotgun (WGS) entry which is preliminary data.</text>
</comment>
<feature type="transmembrane region" description="Helical" evidence="8">
    <location>
        <begin position="116"/>
        <end position="138"/>
    </location>
</feature>
<evidence type="ECO:0000313" key="11">
    <source>
        <dbReference type="Proteomes" id="UP000800235"/>
    </source>
</evidence>
<dbReference type="AlphaFoldDB" id="A0A9P4NGH1"/>
<dbReference type="GO" id="GO:0005351">
    <property type="term" value="F:carbohydrate:proton symporter activity"/>
    <property type="evidence" value="ECO:0007669"/>
    <property type="project" value="TreeGrafter"/>
</dbReference>
<keyword evidence="4 8" id="KW-0812">Transmembrane</keyword>
<reference evidence="10" key="1">
    <citation type="journal article" date="2020" name="Stud. Mycol.">
        <title>101 Dothideomycetes genomes: a test case for predicting lifestyles and emergence of pathogens.</title>
        <authorList>
            <person name="Haridas S."/>
            <person name="Albert R."/>
            <person name="Binder M."/>
            <person name="Bloem J."/>
            <person name="Labutti K."/>
            <person name="Salamov A."/>
            <person name="Andreopoulos B."/>
            <person name="Baker S."/>
            <person name="Barry K."/>
            <person name="Bills G."/>
            <person name="Bluhm B."/>
            <person name="Cannon C."/>
            <person name="Castanera R."/>
            <person name="Culley D."/>
            <person name="Daum C."/>
            <person name="Ezra D."/>
            <person name="Gonzalez J."/>
            <person name="Henrissat B."/>
            <person name="Kuo A."/>
            <person name="Liang C."/>
            <person name="Lipzen A."/>
            <person name="Lutzoni F."/>
            <person name="Magnuson J."/>
            <person name="Mondo S."/>
            <person name="Nolan M."/>
            <person name="Ohm R."/>
            <person name="Pangilinan J."/>
            <person name="Park H.-J."/>
            <person name="Ramirez L."/>
            <person name="Alfaro M."/>
            <person name="Sun H."/>
            <person name="Tritt A."/>
            <person name="Yoshinaga Y."/>
            <person name="Zwiers L.-H."/>
            <person name="Turgeon B."/>
            <person name="Goodwin S."/>
            <person name="Spatafora J."/>
            <person name="Crous P."/>
            <person name="Grigoriev I."/>
        </authorList>
    </citation>
    <scope>NUCLEOTIDE SEQUENCE</scope>
    <source>
        <strain evidence="10">CBS 130266</strain>
    </source>
</reference>
<dbReference type="PRINTS" id="PR00171">
    <property type="entry name" value="SUGRTRNSPORT"/>
</dbReference>
<dbReference type="Gene3D" id="1.20.1250.20">
    <property type="entry name" value="MFS general substrate transporter like domains"/>
    <property type="match status" value="1"/>
</dbReference>
<comment type="similarity">
    <text evidence="2">Belongs to the major facilitator superfamily. Sugar transporter (TC 2.A.1.1) family.</text>
</comment>
<dbReference type="InterPro" id="IPR005828">
    <property type="entry name" value="MFS_sugar_transport-like"/>
</dbReference>
<evidence type="ECO:0000256" key="2">
    <source>
        <dbReference type="ARBA" id="ARBA00010992"/>
    </source>
</evidence>
<dbReference type="PANTHER" id="PTHR48022:SF2">
    <property type="entry name" value="PLASTIDIC GLUCOSE TRANSPORTER 4"/>
    <property type="match status" value="1"/>
</dbReference>
<feature type="transmembrane region" description="Helical" evidence="8">
    <location>
        <begin position="226"/>
        <end position="248"/>
    </location>
</feature>
<dbReference type="Proteomes" id="UP000800235">
    <property type="component" value="Unassembled WGS sequence"/>
</dbReference>
<gene>
    <name evidence="10" type="ORF">EJ08DRAFT_738537</name>
</gene>
<dbReference type="InterPro" id="IPR020846">
    <property type="entry name" value="MFS_dom"/>
</dbReference>
<dbReference type="InterPro" id="IPR003663">
    <property type="entry name" value="Sugar/inositol_transpt"/>
</dbReference>
<keyword evidence="6 8" id="KW-0472">Membrane</keyword>
<dbReference type="Pfam" id="PF00083">
    <property type="entry name" value="Sugar_tr"/>
    <property type="match status" value="1"/>
</dbReference>
<dbReference type="PANTHER" id="PTHR48022">
    <property type="entry name" value="PLASTIDIC GLUCOSE TRANSPORTER 4"/>
    <property type="match status" value="1"/>
</dbReference>
<dbReference type="EMBL" id="MU007108">
    <property type="protein sequence ID" value="KAF2420550.1"/>
    <property type="molecule type" value="Genomic_DNA"/>
</dbReference>
<feature type="compositionally biased region" description="Polar residues" evidence="7">
    <location>
        <begin position="38"/>
        <end position="48"/>
    </location>
</feature>
<dbReference type="InterPro" id="IPR005829">
    <property type="entry name" value="Sugar_transporter_CS"/>
</dbReference>
<accession>A0A9P4NGH1</accession>
<evidence type="ECO:0000256" key="4">
    <source>
        <dbReference type="ARBA" id="ARBA00022692"/>
    </source>
</evidence>
<evidence type="ECO:0000256" key="6">
    <source>
        <dbReference type="ARBA" id="ARBA00023136"/>
    </source>
</evidence>
<protein>
    <submittedName>
        <fullName evidence="10">MFS general substrate transporter</fullName>
    </submittedName>
</protein>
<feature type="transmembrane region" description="Helical" evidence="8">
    <location>
        <begin position="478"/>
        <end position="496"/>
    </location>
</feature>
<proteinExistence type="inferred from homology"/>
<evidence type="ECO:0000256" key="5">
    <source>
        <dbReference type="ARBA" id="ARBA00022989"/>
    </source>
</evidence>
<dbReference type="InterPro" id="IPR050360">
    <property type="entry name" value="MFS_Sugar_Transporters"/>
</dbReference>
<feature type="region of interest" description="Disordered" evidence="7">
    <location>
        <begin position="24"/>
        <end position="51"/>
    </location>
</feature>
<feature type="transmembrane region" description="Helical" evidence="8">
    <location>
        <begin position="292"/>
        <end position="313"/>
    </location>
</feature>
<dbReference type="SUPFAM" id="SSF103473">
    <property type="entry name" value="MFS general substrate transporter"/>
    <property type="match status" value="1"/>
</dbReference>
<dbReference type="InterPro" id="IPR036259">
    <property type="entry name" value="MFS_trans_sf"/>
</dbReference>
<feature type="transmembrane region" description="Helical" evidence="8">
    <location>
        <begin position="451"/>
        <end position="471"/>
    </location>
</feature>
<dbReference type="OrthoDB" id="6612291at2759"/>
<evidence type="ECO:0000256" key="7">
    <source>
        <dbReference type="SAM" id="MobiDB-lite"/>
    </source>
</evidence>
<organism evidence="10 11">
    <name type="scientific">Tothia fuscella</name>
    <dbReference type="NCBI Taxonomy" id="1048955"/>
    <lineage>
        <taxon>Eukaryota</taxon>
        <taxon>Fungi</taxon>
        <taxon>Dikarya</taxon>
        <taxon>Ascomycota</taxon>
        <taxon>Pezizomycotina</taxon>
        <taxon>Dothideomycetes</taxon>
        <taxon>Pleosporomycetidae</taxon>
        <taxon>Venturiales</taxon>
        <taxon>Cylindrosympodiaceae</taxon>
        <taxon>Tothia</taxon>
    </lineage>
</organism>
<keyword evidence="11" id="KW-1185">Reference proteome</keyword>
<dbReference type="PROSITE" id="PS50850">
    <property type="entry name" value="MFS"/>
    <property type="match status" value="1"/>
</dbReference>
<feature type="transmembrane region" description="Helical" evidence="8">
    <location>
        <begin position="260"/>
        <end position="280"/>
    </location>
</feature>
<evidence type="ECO:0000259" key="9">
    <source>
        <dbReference type="PROSITE" id="PS50850"/>
    </source>
</evidence>
<evidence type="ECO:0000256" key="1">
    <source>
        <dbReference type="ARBA" id="ARBA00004141"/>
    </source>
</evidence>
<evidence type="ECO:0000256" key="8">
    <source>
        <dbReference type="SAM" id="Phobius"/>
    </source>
</evidence>
<feature type="transmembrane region" description="Helical" evidence="8">
    <location>
        <begin position="158"/>
        <end position="181"/>
    </location>
</feature>
<feature type="transmembrane region" description="Helical" evidence="8">
    <location>
        <begin position="579"/>
        <end position="602"/>
    </location>
</feature>
<feature type="transmembrane region" description="Helical" evidence="8">
    <location>
        <begin position="516"/>
        <end position="539"/>
    </location>
</feature>
<dbReference type="PROSITE" id="PS00217">
    <property type="entry name" value="SUGAR_TRANSPORT_2"/>
    <property type="match status" value="1"/>
</dbReference>
<dbReference type="GO" id="GO:0016020">
    <property type="term" value="C:membrane"/>
    <property type="evidence" value="ECO:0007669"/>
    <property type="project" value="UniProtKB-SubCell"/>
</dbReference>
<feature type="transmembrane region" description="Helical" evidence="8">
    <location>
        <begin position="551"/>
        <end position="573"/>
    </location>
</feature>
<sequence length="633" mass="69614">MLHSAISMLNLSGHDKDLEMDILPSASSNKKDPKPSGADSTGVGSTDITARDTGINSGFDFGFDGFQIRPIPPPPQTPLSQDLLAQAQPQEPAGPESPEARLPDQPTIHYWNKRTYILCFWVVLVGSLIGWHVMGGMIGLFNYLELKRTTPEHIDEFTLVTVLFLTALPQACFWGSLLIPTNADHYPGGSGKGGRVRSVTKAYALLLLGAFVEHVSRVFVLKWSLVVLGLVITGFGVGWLSVAMPLYATEVAPARIRSMILSLFHPGMALGFLLACAAHTGVYKGEQVSPRYLGTIGVSMIMPIMFLCSAYLAKARIDTLESPPWEHSQDRGRNMTRHTNTTIPQASLTRRLQAIYGVSNSARAALSASHPEIQDQIDAIVTYQQHVDFQTPQRNPRFPRLAMYGVCFRRSRVWKGVLLQFFQQMTGANAVFFYSFLVLPNIVWKAKAYEASISLAAVYFSNTVLGMLFPFMMSRRTLLNLGSTLIFICLMVGAGFGHACSDHECRIKVSTSSLALLLPAFISFASIVFAGSWGPLPWIMCAEMFPLPQRATSMAITTSAHWLFGYLITFGTPFVTSRVGFGCLYIFGSVTGLSVLFAIFFAPRYDSFLLEEIDADLKYAESRTSLGSENDGE</sequence>
<evidence type="ECO:0000256" key="3">
    <source>
        <dbReference type="ARBA" id="ARBA00022448"/>
    </source>
</evidence>
<feature type="transmembrane region" description="Helical" evidence="8">
    <location>
        <begin position="202"/>
        <end position="220"/>
    </location>
</feature>
<name>A0A9P4NGH1_9PEZI</name>
<keyword evidence="3" id="KW-0813">Transport</keyword>
<comment type="subcellular location">
    <subcellularLocation>
        <location evidence="1">Membrane</location>
        <topology evidence="1">Multi-pass membrane protein</topology>
    </subcellularLocation>
</comment>
<keyword evidence="5 8" id="KW-1133">Transmembrane helix</keyword>